<accession>G9XCM5</accession>
<organism evidence="2 3">
    <name type="scientific">Peptoanaerobacter stomatis</name>
    <dbReference type="NCBI Taxonomy" id="796937"/>
    <lineage>
        <taxon>Bacteria</taxon>
        <taxon>Bacillati</taxon>
        <taxon>Bacillota</taxon>
        <taxon>Clostridia</taxon>
        <taxon>Peptostreptococcales</taxon>
        <taxon>Filifactoraceae</taxon>
        <taxon>Peptoanaerobacter</taxon>
    </lineage>
</organism>
<keyword evidence="1" id="KW-0812">Transmembrane</keyword>
<reference evidence="2 3" key="1">
    <citation type="submission" date="2011-08" db="EMBL/GenBank/DDBJ databases">
        <title>The Genome Sequence of Eubacteriaceae bacterium CM5.</title>
        <authorList>
            <consortium name="The Broad Institute Genome Sequencing Platform"/>
            <person name="Earl A."/>
            <person name="Ward D."/>
            <person name="Feldgarden M."/>
            <person name="Gevers D."/>
            <person name="Sizova M."/>
            <person name="Hazen A."/>
            <person name="Epstein S."/>
            <person name="Young S.K."/>
            <person name="Zeng Q."/>
            <person name="Gargeya S."/>
            <person name="Fitzgerald M."/>
            <person name="Haas B."/>
            <person name="Abouelleil A."/>
            <person name="Alvarado L."/>
            <person name="Arachchi H.M."/>
            <person name="Berlin A."/>
            <person name="Brown A."/>
            <person name="Chapman S.B."/>
            <person name="Chen Z."/>
            <person name="Dunbar C."/>
            <person name="Freedman E."/>
            <person name="Gearin G."/>
            <person name="Gellesch M."/>
            <person name="Goldberg J."/>
            <person name="Griggs A."/>
            <person name="Gujja S."/>
            <person name="Heiman D."/>
            <person name="Howarth C."/>
            <person name="Larson L."/>
            <person name="Lui A."/>
            <person name="MacDonald P.J.P."/>
            <person name="Montmayeur A."/>
            <person name="Murphy C."/>
            <person name="Neiman D."/>
            <person name="Pearson M."/>
            <person name="Priest M."/>
            <person name="Roberts A."/>
            <person name="Saif S."/>
            <person name="Shea T."/>
            <person name="Shenoy N."/>
            <person name="Sisk P."/>
            <person name="Stolte C."/>
            <person name="Sykes S."/>
            <person name="Wortman J."/>
            <person name="Nusbaum C."/>
            <person name="Birren B."/>
        </authorList>
    </citation>
    <scope>NUCLEOTIDE SEQUENCE [LARGE SCALE GENOMIC DNA]</scope>
    <source>
        <strain evidence="2 3">CM5</strain>
    </source>
</reference>
<dbReference type="AlphaFoldDB" id="G9XCM5"/>
<keyword evidence="1" id="KW-1133">Transmembrane helix</keyword>
<dbReference type="EMBL" id="AFZG01000023">
    <property type="protein sequence ID" value="EHL19318.1"/>
    <property type="molecule type" value="Genomic_DNA"/>
</dbReference>
<protein>
    <submittedName>
        <fullName evidence="2">Uncharacterized protein</fullName>
    </submittedName>
</protein>
<comment type="caution">
    <text evidence="2">The sequence shown here is derived from an EMBL/GenBank/DDBJ whole genome shotgun (WGS) entry which is preliminary data.</text>
</comment>
<gene>
    <name evidence="2" type="ORF">HMPREF9628_01599</name>
</gene>
<name>G9XCM5_9FIRM</name>
<feature type="transmembrane region" description="Helical" evidence="1">
    <location>
        <begin position="12"/>
        <end position="32"/>
    </location>
</feature>
<keyword evidence="1" id="KW-0472">Membrane</keyword>
<evidence type="ECO:0000313" key="3">
    <source>
        <dbReference type="Proteomes" id="UP000003379"/>
    </source>
</evidence>
<sequence>MTMSGAGWGASLFGGGCFSLVFGLICHAVITLRRNDK</sequence>
<evidence type="ECO:0000313" key="2">
    <source>
        <dbReference type="EMBL" id="EHL19318.1"/>
    </source>
</evidence>
<dbReference type="HOGENOM" id="CLU_3347018_0_0_9"/>
<proteinExistence type="predicted"/>
<dbReference type="Proteomes" id="UP000003379">
    <property type="component" value="Unassembled WGS sequence"/>
</dbReference>
<evidence type="ECO:0000256" key="1">
    <source>
        <dbReference type="SAM" id="Phobius"/>
    </source>
</evidence>